<evidence type="ECO:0000256" key="1">
    <source>
        <dbReference type="SAM" id="MobiDB-lite"/>
    </source>
</evidence>
<feature type="transmembrane region" description="Helical" evidence="2">
    <location>
        <begin position="163"/>
        <end position="185"/>
    </location>
</feature>
<dbReference type="EMBL" id="JBHTAR010000011">
    <property type="protein sequence ID" value="MFC7200600.1"/>
    <property type="molecule type" value="Genomic_DNA"/>
</dbReference>
<dbReference type="InterPro" id="IPR025403">
    <property type="entry name" value="TgpA-like_C"/>
</dbReference>
<evidence type="ECO:0000259" key="3">
    <source>
        <dbReference type="Pfam" id="PF13559"/>
    </source>
</evidence>
<feature type="transmembrane region" description="Helical" evidence="2">
    <location>
        <begin position="76"/>
        <end position="97"/>
    </location>
</feature>
<feature type="domain" description="Protein-glutamine gamma-glutamyltransferase-like C-terminal" evidence="3">
    <location>
        <begin position="236"/>
        <end position="302"/>
    </location>
</feature>
<keyword evidence="2" id="KW-0812">Transmembrane</keyword>
<keyword evidence="2" id="KW-0472">Membrane</keyword>
<gene>
    <name evidence="4" type="ORF">ACFQJ9_14450</name>
</gene>
<organism evidence="4 5">
    <name type="scientific">Halospeciosus flavus</name>
    <dbReference type="NCBI Taxonomy" id="3032283"/>
    <lineage>
        <taxon>Archaea</taxon>
        <taxon>Methanobacteriati</taxon>
        <taxon>Methanobacteriota</taxon>
        <taxon>Stenosarchaea group</taxon>
        <taxon>Halobacteria</taxon>
        <taxon>Halobacteriales</taxon>
        <taxon>Halobacteriaceae</taxon>
        <taxon>Halospeciosus</taxon>
    </lineage>
</organism>
<dbReference type="RefSeq" id="WP_279527377.1">
    <property type="nucleotide sequence ID" value="NZ_CP122312.1"/>
</dbReference>
<feature type="region of interest" description="Disordered" evidence="1">
    <location>
        <begin position="309"/>
        <end position="331"/>
    </location>
</feature>
<evidence type="ECO:0000313" key="5">
    <source>
        <dbReference type="Proteomes" id="UP001596447"/>
    </source>
</evidence>
<feature type="transmembrane region" description="Helical" evidence="2">
    <location>
        <begin position="104"/>
        <end position="124"/>
    </location>
</feature>
<protein>
    <submittedName>
        <fullName evidence="4">DUF4129 domain-containing protein</fullName>
    </submittedName>
</protein>
<evidence type="ECO:0000256" key="2">
    <source>
        <dbReference type="SAM" id="Phobius"/>
    </source>
</evidence>
<comment type="caution">
    <text evidence="4">The sequence shown here is derived from an EMBL/GenBank/DDBJ whole genome shotgun (WGS) entry which is preliminary data.</text>
</comment>
<dbReference type="AlphaFoldDB" id="A0ABD5Z5W5"/>
<evidence type="ECO:0000313" key="4">
    <source>
        <dbReference type="EMBL" id="MFC7200600.1"/>
    </source>
</evidence>
<reference evidence="4 5" key="1">
    <citation type="journal article" date="2019" name="Int. J. Syst. Evol. Microbiol.">
        <title>The Global Catalogue of Microorganisms (GCM) 10K type strain sequencing project: providing services to taxonomists for standard genome sequencing and annotation.</title>
        <authorList>
            <consortium name="The Broad Institute Genomics Platform"/>
            <consortium name="The Broad Institute Genome Sequencing Center for Infectious Disease"/>
            <person name="Wu L."/>
            <person name="Ma J."/>
        </authorList>
    </citation>
    <scope>NUCLEOTIDE SEQUENCE [LARGE SCALE GENOMIC DNA]</scope>
    <source>
        <strain evidence="4 5">XZGYJ-43</strain>
    </source>
</reference>
<keyword evidence="2" id="KW-1133">Transmembrane helix</keyword>
<accession>A0ABD5Z5W5</accession>
<dbReference type="Pfam" id="PF13559">
    <property type="entry name" value="DUF4129"/>
    <property type="match status" value="1"/>
</dbReference>
<proteinExistence type="predicted"/>
<dbReference type="Proteomes" id="UP001596447">
    <property type="component" value="Unassembled WGS sequence"/>
</dbReference>
<sequence>MSRYRPLIVALVCVLALSLAAATVTNPVSTGGGPGLGTGDGGVGSGGEFGVDTGNRSDRGVGGAGGFDPIDICLPILTSTWFGLGAVLVLVVTWVLLARRVGGFVATAVLLPVVLVGLLVHALLTNCGSSLDLSRPGSAFDLPNQTGLPGGGGGLGEGTATAATVPTVLLFLAAVAIVGLGVVLVRASADDTAEGEEPEPDVEPESEADLGAVGSAAGDAADRIEASAGVENEVFRAWREMTDHLDVRNPRSTTPAEFADAAREAGMDEAHVAELTDLFREVRYGDADPSPEREERALDALRAIEAAYGDAGSEAADGPADDESDANGGVR</sequence>
<keyword evidence="5" id="KW-1185">Reference proteome</keyword>
<name>A0ABD5Z5W5_9EURY</name>